<dbReference type="OrthoDB" id="1701437at2759"/>
<feature type="non-terminal residue" evidence="16">
    <location>
        <position position="417"/>
    </location>
</feature>
<keyword evidence="17" id="KW-1185">Reference proteome</keyword>
<keyword evidence="7" id="KW-0479">Metal-binding</keyword>
<comment type="subcellular location">
    <subcellularLocation>
        <location evidence="1">Peroxisome membrane</location>
        <topology evidence="1">Multi-pass membrane protein</topology>
    </subcellularLocation>
</comment>
<evidence type="ECO:0000256" key="9">
    <source>
        <dbReference type="ARBA" id="ARBA00022786"/>
    </source>
</evidence>
<evidence type="ECO:0000256" key="3">
    <source>
        <dbReference type="ARBA" id="ARBA00008704"/>
    </source>
</evidence>
<dbReference type="EMBL" id="ML978713">
    <property type="protein sequence ID" value="KAF2090310.1"/>
    <property type="molecule type" value="Genomic_DNA"/>
</dbReference>
<feature type="domain" description="Pex N-terminal" evidence="15">
    <location>
        <begin position="82"/>
        <end position="282"/>
    </location>
</feature>
<comment type="pathway">
    <text evidence="2">Protein modification; protein ubiquitination.</text>
</comment>
<evidence type="ECO:0000313" key="16">
    <source>
        <dbReference type="EMBL" id="KAF2090310.1"/>
    </source>
</evidence>
<keyword evidence="14" id="KW-0576">Peroxisome</keyword>
<keyword evidence="12" id="KW-1133">Transmembrane helix</keyword>
<gene>
    <name evidence="16" type="ORF">K490DRAFT_2521</name>
</gene>
<dbReference type="GO" id="GO:0016740">
    <property type="term" value="F:transferase activity"/>
    <property type="evidence" value="ECO:0007669"/>
    <property type="project" value="UniProtKB-KW"/>
</dbReference>
<organism evidence="16 17">
    <name type="scientific">Saccharata proteae CBS 121410</name>
    <dbReference type="NCBI Taxonomy" id="1314787"/>
    <lineage>
        <taxon>Eukaryota</taxon>
        <taxon>Fungi</taxon>
        <taxon>Dikarya</taxon>
        <taxon>Ascomycota</taxon>
        <taxon>Pezizomycotina</taxon>
        <taxon>Dothideomycetes</taxon>
        <taxon>Dothideomycetes incertae sedis</taxon>
        <taxon>Botryosphaeriales</taxon>
        <taxon>Saccharataceae</taxon>
        <taxon>Saccharata</taxon>
    </lineage>
</organism>
<dbReference type="Pfam" id="PF04757">
    <property type="entry name" value="Pex2_Pex12"/>
    <property type="match status" value="1"/>
</dbReference>
<keyword evidence="4" id="KW-0813">Transport</keyword>
<keyword evidence="8" id="KW-0863">Zinc-finger</keyword>
<evidence type="ECO:0000256" key="11">
    <source>
        <dbReference type="ARBA" id="ARBA00022927"/>
    </source>
</evidence>
<keyword evidence="11" id="KW-0653">Protein transport</keyword>
<dbReference type="PANTHER" id="PTHR23350:SF4">
    <property type="entry name" value="PEROXISOME BIOGENESIS FACTOR 2"/>
    <property type="match status" value="1"/>
</dbReference>
<evidence type="ECO:0000313" key="17">
    <source>
        <dbReference type="Proteomes" id="UP000799776"/>
    </source>
</evidence>
<keyword evidence="13" id="KW-0472">Membrane</keyword>
<keyword evidence="9" id="KW-0833">Ubl conjugation pathway</keyword>
<evidence type="ECO:0000256" key="10">
    <source>
        <dbReference type="ARBA" id="ARBA00022833"/>
    </source>
</evidence>
<evidence type="ECO:0000256" key="6">
    <source>
        <dbReference type="ARBA" id="ARBA00022692"/>
    </source>
</evidence>
<evidence type="ECO:0000256" key="4">
    <source>
        <dbReference type="ARBA" id="ARBA00022448"/>
    </source>
</evidence>
<dbReference type="Proteomes" id="UP000799776">
    <property type="component" value="Unassembled WGS sequence"/>
</dbReference>
<dbReference type="AlphaFoldDB" id="A0A9P4LYU1"/>
<reference evidence="16" key="1">
    <citation type="journal article" date="2020" name="Stud. Mycol.">
        <title>101 Dothideomycetes genomes: a test case for predicting lifestyles and emergence of pathogens.</title>
        <authorList>
            <person name="Haridas S."/>
            <person name="Albert R."/>
            <person name="Binder M."/>
            <person name="Bloem J."/>
            <person name="Labutti K."/>
            <person name="Salamov A."/>
            <person name="Andreopoulos B."/>
            <person name="Baker S."/>
            <person name="Barry K."/>
            <person name="Bills G."/>
            <person name="Bluhm B."/>
            <person name="Cannon C."/>
            <person name="Castanera R."/>
            <person name="Culley D."/>
            <person name="Daum C."/>
            <person name="Ezra D."/>
            <person name="Gonzalez J."/>
            <person name="Henrissat B."/>
            <person name="Kuo A."/>
            <person name="Liang C."/>
            <person name="Lipzen A."/>
            <person name="Lutzoni F."/>
            <person name="Magnuson J."/>
            <person name="Mondo S."/>
            <person name="Nolan M."/>
            <person name="Ohm R."/>
            <person name="Pangilinan J."/>
            <person name="Park H.-J."/>
            <person name="Ramirez L."/>
            <person name="Alfaro M."/>
            <person name="Sun H."/>
            <person name="Tritt A."/>
            <person name="Yoshinaga Y."/>
            <person name="Zwiers L.-H."/>
            <person name="Turgeon B."/>
            <person name="Goodwin S."/>
            <person name="Spatafora J."/>
            <person name="Crous P."/>
            <person name="Grigoriev I."/>
        </authorList>
    </citation>
    <scope>NUCLEOTIDE SEQUENCE</scope>
    <source>
        <strain evidence="16">CBS 121410</strain>
    </source>
</reference>
<evidence type="ECO:0000256" key="1">
    <source>
        <dbReference type="ARBA" id="ARBA00004585"/>
    </source>
</evidence>
<evidence type="ECO:0000256" key="7">
    <source>
        <dbReference type="ARBA" id="ARBA00022723"/>
    </source>
</evidence>
<evidence type="ECO:0000256" key="8">
    <source>
        <dbReference type="ARBA" id="ARBA00022771"/>
    </source>
</evidence>
<dbReference type="PANTHER" id="PTHR23350">
    <property type="entry name" value="PEROXISOME ASSEMBLY PROTEIN 10"/>
    <property type="match status" value="1"/>
</dbReference>
<accession>A0A9P4LYU1</accession>
<keyword evidence="10" id="KW-0862">Zinc</keyword>
<keyword evidence="6" id="KW-0812">Transmembrane</keyword>
<evidence type="ECO:0000256" key="14">
    <source>
        <dbReference type="ARBA" id="ARBA00023140"/>
    </source>
</evidence>
<evidence type="ECO:0000256" key="12">
    <source>
        <dbReference type="ARBA" id="ARBA00022989"/>
    </source>
</evidence>
<keyword evidence="5" id="KW-0808">Transferase</keyword>
<protein>
    <recommendedName>
        <fullName evidence="15">Pex N-terminal domain-containing protein</fullName>
    </recommendedName>
</protein>
<evidence type="ECO:0000256" key="5">
    <source>
        <dbReference type="ARBA" id="ARBA00022679"/>
    </source>
</evidence>
<dbReference type="GO" id="GO:0005778">
    <property type="term" value="C:peroxisomal membrane"/>
    <property type="evidence" value="ECO:0007669"/>
    <property type="project" value="UniProtKB-SubCell"/>
</dbReference>
<sequence length="417" mass="45892">MSSADFAAAQARIQARRQQRDAQHRARVQAQQDARAASRISRLPYPFSRLGDAGLSVWDTIKGREGTRPAFRVGQVDAELLDEELLELLKGQVGEGLKYYGTHLTTDYGPEILLALRAVLFKLTIWDHNASYGAALQGLRYTNARSPSLARPPPKTSQKTLYGILTVGGRYAWTKWESHLLDLTTNADYTNPVQPRNRIRLLERLTNTLSTTHSIAAFVSFLVFLTNGRYRTLLDRLLGLRLTPTSSTIAREVSFEYLNRQLVWHAFTEFLLFLLPLVGVSRWRRILGRSWRKLKALVSGRSASGDEDEDGKAGGELGFLPERTCAICYSDQNPAAGAGSEEAVLTASAAAAGGGGVIGSAATDVTNPYMTVPCGCVYCFVCLAQRIEGEEGEGWTCLRCGELVTACRPWDGDVLEE</sequence>
<proteinExistence type="inferred from homology"/>
<dbReference type="GO" id="GO:0008270">
    <property type="term" value="F:zinc ion binding"/>
    <property type="evidence" value="ECO:0007669"/>
    <property type="project" value="UniProtKB-KW"/>
</dbReference>
<name>A0A9P4LYU1_9PEZI</name>
<comment type="similarity">
    <text evidence="3">Belongs to the pex2/pex10/pex12 family.</text>
</comment>
<dbReference type="GO" id="GO:0016567">
    <property type="term" value="P:protein ubiquitination"/>
    <property type="evidence" value="ECO:0007669"/>
    <property type="project" value="UniProtKB-ARBA"/>
</dbReference>
<evidence type="ECO:0000256" key="2">
    <source>
        <dbReference type="ARBA" id="ARBA00004906"/>
    </source>
</evidence>
<dbReference type="GO" id="GO:0016562">
    <property type="term" value="P:protein import into peroxisome matrix, receptor recycling"/>
    <property type="evidence" value="ECO:0007669"/>
    <property type="project" value="UniProtKB-ARBA"/>
</dbReference>
<evidence type="ECO:0000256" key="13">
    <source>
        <dbReference type="ARBA" id="ARBA00023136"/>
    </source>
</evidence>
<dbReference type="InterPro" id="IPR006845">
    <property type="entry name" value="Pex_N"/>
</dbReference>
<comment type="caution">
    <text evidence="16">The sequence shown here is derived from an EMBL/GenBank/DDBJ whole genome shotgun (WGS) entry which is preliminary data.</text>
</comment>
<dbReference type="InterPro" id="IPR025654">
    <property type="entry name" value="PEX2/10"/>
</dbReference>
<evidence type="ECO:0000259" key="15">
    <source>
        <dbReference type="Pfam" id="PF04757"/>
    </source>
</evidence>